<organism evidence="1 2">
    <name type="scientific">Laetiporus sulphureus 93-53</name>
    <dbReference type="NCBI Taxonomy" id="1314785"/>
    <lineage>
        <taxon>Eukaryota</taxon>
        <taxon>Fungi</taxon>
        <taxon>Dikarya</taxon>
        <taxon>Basidiomycota</taxon>
        <taxon>Agaricomycotina</taxon>
        <taxon>Agaricomycetes</taxon>
        <taxon>Polyporales</taxon>
        <taxon>Laetiporus</taxon>
    </lineage>
</organism>
<evidence type="ECO:0000313" key="2">
    <source>
        <dbReference type="Proteomes" id="UP000076871"/>
    </source>
</evidence>
<dbReference type="InParanoid" id="A0A165CTI5"/>
<evidence type="ECO:0000313" key="1">
    <source>
        <dbReference type="EMBL" id="KZT03410.1"/>
    </source>
</evidence>
<accession>A0A165CTI5</accession>
<sequence length="63" mass="6860">MPLPLDHNSSKMIIIISLLNELEEDQASGFRKMGLSATAMNGEKLQEQPNLIKEVNSASIGCC</sequence>
<dbReference type="AlphaFoldDB" id="A0A165CTI5"/>
<reference evidence="1 2" key="1">
    <citation type="journal article" date="2016" name="Mol. Biol. Evol.">
        <title>Comparative Genomics of Early-Diverging Mushroom-Forming Fungi Provides Insights into the Origins of Lignocellulose Decay Capabilities.</title>
        <authorList>
            <person name="Nagy L.G."/>
            <person name="Riley R."/>
            <person name="Tritt A."/>
            <person name="Adam C."/>
            <person name="Daum C."/>
            <person name="Floudas D."/>
            <person name="Sun H."/>
            <person name="Yadav J.S."/>
            <person name="Pangilinan J."/>
            <person name="Larsson K.H."/>
            <person name="Matsuura K."/>
            <person name="Barry K."/>
            <person name="Labutti K."/>
            <person name="Kuo R."/>
            <person name="Ohm R.A."/>
            <person name="Bhattacharya S.S."/>
            <person name="Shirouzu T."/>
            <person name="Yoshinaga Y."/>
            <person name="Martin F.M."/>
            <person name="Grigoriev I.V."/>
            <person name="Hibbett D.S."/>
        </authorList>
    </citation>
    <scope>NUCLEOTIDE SEQUENCE [LARGE SCALE GENOMIC DNA]</scope>
    <source>
        <strain evidence="1 2">93-53</strain>
    </source>
</reference>
<dbReference type="EMBL" id="KV427644">
    <property type="protein sequence ID" value="KZT03410.1"/>
    <property type="molecule type" value="Genomic_DNA"/>
</dbReference>
<name>A0A165CTI5_9APHY</name>
<dbReference type="RefSeq" id="XP_040761150.1">
    <property type="nucleotide sequence ID" value="XM_040913008.1"/>
</dbReference>
<dbReference type="InterPro" id="IPR027417">
    <property type="entry name" value="P-loop_NTPase"/>
</dbReference>
<dbReference type="GeneID" id="63830036"/>
<dbReference type="Proteomes" id="UP000076871">
    <property type="component" value="Unassembled WGS sequence"/>
</dbReference>
<gene>
    <name evidence="1" type="ORF">LAESUDRAFT_761986</name>
</gene>
<protein>
    <submittedName>
        <fullName evidence="1">Uncharacterized protein</fullName>
    </submittedName>
</protein>
<keyword evidence="2" id="KW-1185">Reference proteome</keyword>
<dbReference type="Gene3D" id="3.40.50.300">
    <property type="entry name" value="P-loop containing nucleotide triphosphate hydrolases"/>
    <property type="match status" value="1"/>
</dbReference>
<proteinExistence type="predicted"/>